<evidence type="ECO:0008006" key="3">
    <source>
        <dbReference type="Google" id="ProtNLM"/>
    </source>
</evidence>
<accession>A0ABR2QF96</accession>
<proteinExistence type="predicted"/>
<dbReference type="Proteomes" id="UP001396334">
    <property type="component" value="Unassembled WGS sequence"/>
</dbReference>
<comment type="caution">
    <text evidence="1">The sequence shown here is derived from an EMBL/GenBank/DDBJ whole genome shotgun (WGS) entry which is preliminary data.</text>
</comment>
<protein>
    <recommendedName>
        <fullName evidence="3">RNase H type-1 domain-containing protein</fullName>
    </recommendedName>
</protein>
<gene>
    <name evidence="1" type="ORF">V6N11_070513</name>
</gene>
<dbReference type="EMBL" id="JBBPBN010000040">
    <property type="protein sequence ID" value="KAK8999340.1"/>
    <property type="molecule type" value="Genomic_DNA"/>
</dbReference>
<sequence length="100" mass="11721">MGVEQLQVQTDCKQTSNLVLFDSESSFILLVRAIHSLRNLVWYTDLFWIHWECNMVVDALSKIITPQPYSLLLHEYAPSTIQSLLERDAYGHLYRRHVQS</sequence>
<keyword evidence="2" id="KW-1185">Reference proteome</keyword>
<organism evidence="1 2">
    <name type="scientific">Hibiscus sabdariffa</name>
    <name type="common">roselle</name>
    <dbReference type="NCBI Taxonomy" id="183260"/>
    <lineage>
        <taxon>Eukaryota</taxon>
        <taxon>Viridiplantae</taxon>
        <taxon>Streptophyta</taxon>
        <taxon>Embryophyta</taxon>
        <taxon>Tracheophyta</taxon>
        <taxon>Spermatophyta</taxon>
        <taxon>Magnoliopsida</taxon>
        <taxon>eudicotyledons</taxon>
        <taxon>Gunneridae</taxon>
        <taxon>Pentapetalae</taxon>
        <taxon>rosids</taxon>
        <taxon>malvids</taxon>
        <taxon>Malvales</taxon>
        <taxon>Malvaceae</taxon>
        <taxon>Malvoideae</taxon>
        <taxon>Hibiscus</taxon>
    </lineage>
</organism>
<evidence type="ECO:0000313" key="1">
    <source>
        <dbReference type="EMBL" id="KAK8999340.1"/>
    </source>
</evidence>
<evidence type="ECO:0000313" key="2">
    <source>
        <dbReference type="Proteomes" id="UP001396334"/>
    </source>
</evidence>
<reference evidence="1 2" key="1">
    <citation type="journal article" date="2024" name="G3 (Bethesda)">
        <title>Genome assembly of Hibiscus sabdariffa L. provides insights into metabolisms of medicinal natural products.</title>
        <authorList>
            <person name="Kim T."/>
        </authorList>
    </citation>
    <scope>NUCLEOTIDE SEQUENCE [LARGE SCALE GENOMIC DNA]</scope>
    <source>
        <strain evidence="1">TK-2024</strain>
        <tissue evidence="1">Old leaves</tissue>
    </source>
</reference>
<name>A0ABR2QF96_9ROSI</name>